<sequence length="352" mass="38971">MRNDTRILFNQFAGQVAKLNGVPDATQKFAVEPTIQQRLEKRIQESSDFLGRINMIGVDELKGEKLALGVSGPIAARTDVSSQDRKTRDLSTLDAQGYECRMTEFDTHVGYAKLDAWAKFPNFQALIRDAIVQQQALDRMMIGFNGTSAAVQSDPVANPMLQDVNIGWLQHYRTQAPARVLKDGKTAGKILIEPTKTTDAEGNVTGIVGDYATLDALVYDVVNSLIEPWYRRAPGLVVIVGRSLMADKYFPLLNQNLPSEQMAADLVISQKRIGGLQGMDVPYFPDDAILVTTLDNLSIYWQTGARRRHVAENPKRNRIENYESSNDSYVVEDFGAGCLVENIEMSPAALNG</sequence>
<dbReference type="EMBL" id="JARWAK010000014">
    <property type="protein sequence ID" value="MDR5868084.1"/>
    <property type="molecule type" value="Genomic_DNA"/>
</dbReference>
<dbReference type="NCBIfam" id="TIGR01551">
    <property type="entry name" value="major_capsid_P2"/>
    <property type="match status" value="1"/>
</dbReference>
<name>A0ABU1G6L8_9GAMM</name>
<proteinExistence type="predicted"/>
<evidence type="ECO:0000313" key="1">
    <source>
        <dbReference type="EMBL" id="MDR5868084.1"/>
    </source>
</evidence>
<dbReference type="InterPro" id="IPR006441">
    <property type="entry name" value="Phage_P2_GpN"/>
</dbReference>
<dbReference type="Proteomes" id="UP001264519">
    <property type="component" value="Unassembled WGS sequence"/>
</dbReference>
<protein>
    <submittedName>
        <fullName evidence="1">Phage major capsid protein, P2 family</fullName>
    </submittedName>
</protein>
<evidence type="ECO:0000313" key="2">
    <source>
        <dbReference type="Proteomes" id="UP001264519"/>
    </source>
</evidence>
<keyword evidence="2" id="KW-1185">Reference proteome</keyword>
<gene>
    <name evidence="1" type="ORF">QC818_14930</name>
</gene>
<accession>A0ABU1G6L8</accession>
<organism evidence="1 2">
    <name type="scientific">Halomonas koreensis</name>
    <dbReference type="NCBI Taxonomy" id="245385"/>
    <lineage>
        <taxon>Bacteria</taxon>
        <taxon>Pseudomonadati</taxon>
        <taxon>Pseudomonadota</taxon>
        <taxon>Gammaproteobacteria</taxon>
        <taxon>Oceanospirillales</taxon>
        <taxon>Halomonadaceae</taxon>
        <taxon>Halomonas</taxon>
    </lineage>
</organism>
<reference evidence="1 2" key="1">
    <citation type="submission" date="2023-04" db="EMBL/GenBank/DDBJ databases">
        <title>A long-awaited taxogenomic arrangement of the family Halomonadaceae.</title>
        <authorList>
            <person name="De La Haba R."/>
            <person name="Chuvochina M."/>
            <person name="Wittouck S."/>
            <person name="Arahal D.R."/>
            <person name="Sanchez-Porro C."/>
            <person name="Hugenholtz P."/>
            <person name="Ventosa A."/>
        </authorList>
    </citation>
    <scope>NUCLEOTIDE SEQUENCE [LARGE SCALE GENOMIC DNA]</scope>
    <source>
        <strain evidence="1 2">DSM 23530</strain>
    </source>
</reference>
<dbReference type="RefSeq" id="WP_309653661.1">
    <property type="nucleotide sequence ID" value="NZ_JARWAK010000014.1"/>
</dbReference>
<dbReference type="Pfam" id="PF05125">
    <property type="entry name" value="Phage_cap_P2"/>
    <property type="match status" value="1"/>
</dbReference>
<comment type="caution">
    <text evidence="1">The sequence shown here is derived from an EMBL/GenBank/DDBJ whole genome shotgun (WGS) entry which is preliminary data.</text>
</comment>